<feature type="transmembrane region" description="Helical" evidence="1">
    <location>
        <begin position="39"/>
        <end position="61"/>
    </location>
</feature>
<comment type="caution">
    <text evidence="2">The sequence shown here is derived from an EMBL/GenBank/DDBJ whole genome shotgun (WGS) entry which is preliminary data.</text>
</comment>
<accession>A0A853EWI3</accession>
<proteinExistence type="predicted"/>
<name>A0A853EWI3_9MICO</name>
<keyword evidence="3" id="KW-1185">Reference proteome</keyword>
<evidence type="ECO:0000256" key="1">
    <source>
        <dbReference type="SAM" id="Phobius"/>
    </source>
</evidence>
<organism evidence="2 3">
    <name type="scientific">Sanguibacter inulinus</name>
    <dbReference type="NCBI Taxonomy" id="60922"/>
    <lineage>
        <taxon>Bacteria</taxon>
        <taxon>Bacillati</taxon>
        <taxon>Actinomycetota</taxon>
        <taxon>Actinomycetes</taxon>
        <taxon>Micrococcales</taxon>
        <taxon>Sanguibacteraceae</taxon>
        <taxon>Sanguibacter</taxon>
    </lineage>
</organism>
<dbReference type="AlphaFoldDB" id="A0A853EWI3"/>
<keyword evidence="1" id="KW-1133">Transmembrane helix</keyword>
<evidence type="ECO:0000313" key="2">
    <source>
        <dbReference type="EMBL" id="NYS93238.1"/>
    </source>
</evidence>
<evidence type="ECO:0008006" key="4">
    <source>
        <dbReference type="Google" id="ProtNLM"/>
    </source>
</evidence>
<dbReference type="InterPro" id="IPR011990">
    <property type="entry name" value="TPR-like_helical_dom_sf"/>
</dbReference>
<keyword evidence="1" id="KW-0472">Membrane</keyword>
<evidence type="ECO:0000313" key="3">
    <source>
        <dbReference type="Proteomes" id="UP000561011"/>
    </source>
</evidence>
<reference evidence="2 3" key="1">
    <citation type="submission" date="2020-07" db="EMBL/GenBank/DDBJ databases">
        <title>MOT database genomes.</title>
        <authorList>
            <person name="Joseph S."/>
            <person name="Aduse-Opoku J."/>
            <person name="Hashim A."/>
            <person name="Wade W."/>
            <person name="Curtis M."/>
        </authorList>
    </citation>
    <scope>NUCLEOTIDE SEQUENCE [LARGE SCALE GENOMIC DNA]</scope>
    <source>
        <strain evidence="2 3">DSM 100099</strain>
    </source>
</reference>
<protein>
    <recommendedName>
        <fullName evidence="4">Tetratricopeptide repeat protein</fullName>
    </recommendedName>
</protein>
<dbReference type="Proteomes" id="UP000561011">
    <property type="component" value="Unassembled WGS sequence"/>
</dbReference>
<gene>
    <name evidence="2" type="ORF">HZZ10_06810</name>
</gene>
<keyword evidence="1" id="KW-0812">Transmembrane</keyword>
<sequence length="152" mass="16525">MKIRPLLGAVAVTALLALYVVAVFGRVVALVQTGEPVAVVFGLGVAVVPVLVVALVAREWWTGVVVQRMADRLAADGELPVDTLPRSPGGRIDRSAADEQFGAYRARVEAEPESWRAWYLLAFAYDASGDRKRARSSLRTAAGFFRAEQRTR</sequence>
<dbReference type="EMBL" id="JACBYE010000011">
    <property type="protein sequence ID" value="NYS93238.1"/>
    <property type="molecule type" value="Genomic_DNA"/>
</dbReference>
<dbReference type="SUPFAM" id="SSF48452">
    <property type="entry name" value="TPR-like"/>
    <property type="match status" value="1"/>
</dbReference>
<dbReference type="RefSeq" id="WP_056130073.1">
    <property type="nucleotide sequence ID" value="NZ_JACBYE010000011.1"/>
</dbReference>